<accession>A0A1G9ZZ39</accession>
<reference evidence="2 3" key="1">
    <citation type="submission" date="2016-10" db="EMBL/GenBank/DDBJ databases">
        <authorList>
            <person name="de Groot N.N."/>
        </authorList>
    </citation>
    <scope>NUCLEOTIDE SEQUENCE [LARGE SCALE GENOMIC DNA]</scope>
    <source>
        <strain evidence="2 3">CGMCC 1.3442</strain>
    </source>
</reference>
<dbReference type="OrthoDB" id="2968418at2"/>
<dbReference type="Proteomes" id="UP000199334">
    <property type="component" value="Unassembled WGS sequence"/>
</dbReference>
<evidence type="ECO:0000313" key="3">
    <source>
        <dbReference type="Proteomes" id="UP000199334"/>
    </source>
</evidence>
<gene>
    <name evidence="2" type="ORF">SAMN05216498_1900</name>
</gene>
<dbReference type="SUPFAM" id="SSF110836">
    <property type="entry name" value="Hypothetical protein SAV1430"/>
    <property type="match status" value="1"/>
</dbReference>
<feature type="domain" description="Scaffold protein Nfu/NifU N-terminal" evidence="1">
    <location>
        <begin position="3"/>
        <end position="86"/>
    </location>
</feature>
<dbReference type="EMBL" id="FNIG01000003">
    <property type="protein sequence ID" value="SDN26610.1"/>
    <property type="molecule type" value="Genomic_DNA"/>
</dbReference>
<evidence type="ECO:0000313" key="2">
    <source>
        <dbReference type="EMBL" id="SDN26610.1"/>
    </source>
</evidence>
<dbReference type="STRING" id="237069.SAMN05216498_1900"/>
<dbReference type="InterPro" id="IPR014824">
    <property type="entry name" value="Nfu/NifU_N"/>
</dbReference>
<sequence>MGVIAEATPNPNAMKFTVDHVIFEGDDSISVMQGETSEHEILNELMNLEGVDNVFGYHNFITVNKTFDADWDQLIPKVETVFENHGY</sequence>
<dbReference type="Gene3D" id="3.30.1370.70">
    <property type="entry name" value="Scaffold protein Nfu/NifU, N-terminal domain"/>
    <property type="match status" value="1"/>
</dbReference>
<keyword evidence="3" id="KW-1185">Reference proteome</keyword>
<dbReference type="RefSeq" id="WP_093856354.1">
    <property type="nucleotide sequence ID" value="NZ_BJVZ01000006.1"/>
</dbReference>
<proteinExistence type="predicted"/>
<dbReference type="SMART" id="SM00932">
    <property type="entry name" value="Nfu_N"/>
    <property type="match status" value="1"/>
</dbReference>
<dbReference type="InterPro" id="IPR036498">
    <property type="entry name" value="Nfu/NifU_N_sf"/>
</dbReference>
<name>A0A1G9ZZ39_9BACI</name>
<dbReference type="AlphaFoldDB" id="A0A1G9ZZ39"/>
<dbReference type="Pfam" id="PF08712">
    <property type="entry name" value="Nfu_N"/>
    <property type="match status" value="1"/>
</dbReference>
<protein>
    <submittedName>
        <fullName evidence="2">Scaffold protein Nfu/NifU N terminal</fullName>
    </submittedName>
</protein>
<evidence type="ECO:0000259" key="1">
    <source>
        <dbReference type="SMART" id="SM00932"/>
    </source>
</evidence>
<organism evidence="2 3">
    <name type="scientific">Tenuibacillus multivorans</name>
    <dbReference type="NCBI Taxonomy" id="237069"/>
    <lineage>
        <taxon>Bacteria</taxon>
        <taxon>Bacillati</taxon>
        <taxon>Bacillota</taxon>
        <taxon>Bacilli</taxon>
        <taxon>Bacillales</taxon>
        <taxon>Bacillaceae</taxon>
        <taxon>Tenuibacillus</taxon>
    </lineage>
</organism>